<dbReference type="OrthoDB" id="305577at2157"/>
<dbReference type="RefSeq" id="WP_011322955.1">
    <property type="nucleotide sequence ID" value="NC_007426.1"/>
</dbReference>
<evidence type="ECO:0000313" key="3">
    <source>
        <dbReference type="EMBL" id="CAI49329.1"/>
    </source>
</evidence>
<feature type="domain" description="Cupin type-2" evidence="2">
    <location>
        <begin position="38"/>
        <end position="103"/>
    </location>
</feature>
<dbReference type="PANTHER" id="PTHR35848:SF9">
    <property type="entry name" value="SLL1358 PROTEIN"/>
    <property type="match status" value="1"/>
</dbReference>
<name>A0A1U7EW77_NATPD</name>
<keyword evidence="4" id="KW-1185">Reference proteome</keyword>
<proteinExistence type="predicted"/>
<dbReference type="Pfam" id="PF07883">
    <property type="entry name" value="Cupin_2"/>
    <property type="match status" value="1"/>
</dbReference>
<dbReference type="Proteomes" id="UP000002698">
    <property type="component" value="Chromosome"/>
</dbReference>
<dbReference type="STRING" id="348780.NP_2476A"/>
<dbReference type="InterPro" id="IPR014710">
    <property type="entry name" value="RmlC-like_jellyroll"/>
</dbReference>
<dbReference type="GeneID" id="3701457"/>
<evidence type="ECO:0000259" key="2">
    <source>
        <dbReference type="Pfam" id="PF07883"/>
    </source>
</evidence>
<dbReference type="EMBL" id="CR936257">
    <property type="protein sequence ID" value="CAI49329.1"/>
    <property type="molecule type" value="Genomic_DNA"/>
</dbReference>
<dbReference type="eggNOG" id="arCOG03006">
    <property type="taxonomic scope" value="Archaea"/>
</dbReference>
<dbReference type="SUPFAM" id="SSF51182">
    <property type="entry name" value="RmlC-like cupins"/>
    <property type="match status" value="1"/>
</dbReference>
<organism evidence="3 4">
    <name type="scientific">Natronomonas pharaonis (strain ATCC 35678 / DSM 2160 / CIP 103997 / JCM 8858 / NBRC 14720 / NCIMB 2260 / Gabara)</name>
    <name type="common">Halobacterium pharaonis</name>
    <dbReference type="NCBI Taxonomy" id="348780"/>
    <lineage>
        <taxon>Archaea</taxon>
        <taxon>Methanobacteriati</taxon>
        <taxon>Methanobacteriota</taxon>
        <taxon>Stenosarchaea group</taxon>
        <taxon>Halobacteria</taxon>
        <taxon>Halobacteriales</taxon>
        <taxon>Natronomonadaceae</taxon>
        <taxon>Natronomonas</taxon>
    </lineage>
</organism>
<dbReference type="KEGG" id="nph:NP_2476A"/>
<keyword evidence="1" id="KW-0479">Metal-binding</keyword>
<dbReference type="HOGENOM" id="CLU_144575_1_0_2"/>
<protein>
    <submittedName>
        <fullName evidence="3">Cupin 2 barrel domain protein</fullName>
    </submittedName>
</protein>
<sequence>MAEYKHVNYDDIEPVSGGMHFLREPLDSERVGVTVARCEPNWNSRPHDHADNDHEEIYVLIEGEATVVIDDEPVEMETGDAVWIPPEATRQIRNDDEECAFVLVSAPVSLEPDDGEHAEWTTDGFIG</sequence>
<evidence type="ECO:0000313" key="4">
    <source>
        <dbReference type="Proteomes" id="UP000002698"/>
    </source>
</evidence>
<gene>
    <name evidence="3" type="ordered locus">NP_2476A</name>
</gene>
<dbReference type="GO" id="GO:0046872">
    <property type="term" value="F:metal ion binding"/>
    <property type="evidence" value="ECO:0007669"/>
    <property type="project" value="UniProtKB-KW"/>
</dbReference>
<dbReference type="InterPro" id="IPR011051">
    <property type="entry name" value="RmlC_Cupin_sf"/>
</dbReference>
<accession>A0A1U7EW77</accession>
<dbReference type="Gene3D" id="2.60.120.10">
    <property type="entry name" value="Jelly Rolls"/>
    <property type="match status" value="1"/>
</dbReference>
<reference evidence="3 4" key="1">
    <citation type="journal article" date="2005" name="Genome Res.">
        <title>Living with two extremes: conclusions from the genome sequence of Natronomonas pharaonis.</title>
        <authorList>
            <person name="Falb M."/>
            <person name="Pfeiffer F."/>
            <person name="Palm P."/>
            <person name="Rodewald K."/>
            <person name="Hickmann V."/>
            <person name="Tittor J."/>
            <person name="Oesterhelt D."/>
        </authorList>
    </citation>
    <scope>NUCLEOTIDE SEQUENCE [LARGE SCALE GENOMIC DNA]</scope>
    <source>
        <strain evidence="4">ATCC 35678 / DSM 2160 / CIP 103997 / JCM 8858 / NBRC 14720 / NCIMB 2260 / Gabara</strain>
    </source>
</reference>
<dbReference type="EnsemblBacteria" id="CAI49329">
    <property type="protein sequence ID" value="CAI49329"/>
    <property type="gene ID" value="NP_2476A"/>
</dbReference>
<dbReference type="InterPro" id="IPR013096">
    <property type="entry name" value="Cupin_2"/>
</dbReference>
<evidence type="ECO:0000256" key="1">
    <source>
        <dbReference type="ARBA" id="ARBA00022723"/>
    </source>
</evidence>
<dbReference type="AlphaFoldDB" id="A0A1U7EW77"/>
<dbReference type="PANTHER" id="PTHR35848">
    <property type="entry name" value="OXALATE-BINDING PROTEIN"/>
    <property type="match status" value="1"/>
</dbReference>
<dbReference type="InterPro" id="IPR051610">
    <property type="entry name" value="GPI/OXD"/>
</dbReference>